<dbReference type="Proteomes" id="UP000460318">
    <property type="component" value="Unassembled WGS sequence"/>
</dbReference>
<dbReference type="AlphaFoldDB" id="A0A7X3LHB9"/>
<evidence type="ECO:0000313" key="1">
    <source>
        <dbReference type="EMBL" id="MWV45666.1"/>
    </source>
</evidence>
<dbReference type="RefSeq" id="WP_160499271.1">
    <property type="nucleotide sequence ID" value="NZ_WUBI01000003.1"/>
</dbReference>
<organism evidence="1 2">
    <name type="scientific">Paenibacillus dendrobii</name>
    <dbReference type="NCBI Taxonomy" id="2691084"/>
    <lineage>
        <taxon>Bacteria</taxon>
        <taxon>Bacillati</taxon>
        <taxon>Bacillota</taxon>
        <taxon>Bacilli</taxon>
        <taxon>Bacillales</taxon>
        <taxon>Paenibacillaceae</taxon>
        <taxon>Paenibacillus</taxon>
    </lineage>
</organism>
<reference evidence="1 2" key="1">
    <citation type="submission" date="2019-12" db="EMBL/GenBank/DDBJ databases">
        <title>Paenibacillus sp. nov., an endophytic bacterium isolated from the stem of Dendrobium.</title>
        <authorList>
            <person name="Zhao R."/>
        </authorList>
    </citation>
    <scope>NUCLEOTIDE SEQUENCE [LARGE SCALE GENOMIC DNA]</scope>
    <source>
        <strain evidence="1 2">HJL G12</strain>
    </source>
</reference>
<proteinExistence type="predicted"/>
<keyword evidence="2" id="KW-1185">Reference proteome</keyword>
<comment type="caution">
    <text evidence="1">The sequence shown here is derived from an EMBL/GenBank/DDBJ whole genome shotgun (WGS) entry which is preliminary data.</text>
</comment>
<gene>
    <name evidence="1" type="ORF">GRF59_18800</name>
</gene>
<sequence length="105" mass="11967">MNTITYPSACSAAAHGEWSSRLPEQIRKAAILLMETDTNSQYFYKLCADEDLFQLLLIEQNAVERYTVCHCFSTDRWDSGYAYESLPLSSIQQLSKMAEELNITS</sequence>
<dbReference type="EMBL" id="WUBI01000003">
    <property type="protein sequence ID" value="MWV45666.1"/>
    <property type="molecule type" value="Genomic_DNA"/>
</dbReference>
<evidence type="ECO:0000313" key="2">
    <source>
        <dbReference type="Proteomes" id="UP000460318"/>
    </source>
</evidence>
<protein>
    <submittedName>
        <fullName evidence="1">Uncharacterized protein</fullName>
    </submittedName>
</protein>
<name>A0A7X3LHB9_9BACL</name>
<accession>A0A7X3LHB9</accession>